<evidence type="ECO:0000313" key="1">
    <source>
        <dbReference type="EMBL" id="HGG93289.1"/>
    </source>
</evidence>
<dbReference type="AlphaFoldDB" id="A0A7C4EJV4"/>
<reference evidence="1" key="1">
    <citation type="journal article" date="2020" name="mSystems">
        <title>Genome- and Community-Level Interaction Insights into Carbon Utilization and Element Cycling Functions of Hydrothermarchaeota in Hydrothermal Sediment.</title>
        <authorList>
            <person name="Zhou Z."/>
            <person name="Liu Y."/>
            <person name="Xu W."/>
            <person name="Pan J."/>
            <person name="Luo Z.H."/>
            <person name="Li M."/>
        </authorList>
    </citation>
    <scope>NUCLEOTIDE SEQUENCE [LARGE SCALE GENOMIC DNA]</scope>
    <source>
        <strain evidence="1">SpSt-413</strain>
    </source>
</reference>
<comment type="caution">
    <text evidence="1">The sequence shown here is derived from an EMBL/GenBank/DDBJ whole genome shotgun (WGS) entry which is preliminary data.</text>
</comment>
<protein>
    <submittedName>
        <fullName evidence="1">Type II toxin-antitoxin system HicA family toxin</fullName>
    </submittedName>
</protein>
<proteinExistence type="predicted"/>
<sequence length="81" mass="9221">MSTTDKMIAKMRLNPRDWRIESLQAIAKRYGLKERNPDGSHVIFSFPGVLGEASVPNHRPIKPIYIKKFLALLDAALTKEE</sequence>
<name>A0A7C4EJV4_9BACT</name>
<organism evidence="1">
    <name type="scientific">Fundidesulfovibrio putealis</name>
    <dbReference type="NCBI Taxonomy" id="270496"/>
    <lineage>
        <taxon>Bacteria</taxon>
        <taxon>Pseudomonadati</taxon>
        <taxon>Thermodesulfobacteriota</taxon>
        <taxon>Desulfovibrionia</taxon>
        <taxon>Desulfovibrionales</taxon>
        <taxon>Desulfovibrionaceae</taxon>
        <taxon>Fundidesulfovibrio</taxon>
    </lineage>
</organism>
<gene>
    <name evidence="1" type="ORF">ENR59_10125</name>
</gene>
<accession>A0A7C4EJV4</accession>
<dbReference type="EMBL" id="DSRP01000706">
    <property type="protein sequence ID" value="HGG93289.1"/>
    <property type="molecule type" value="Genomic_DNA"/>
</dbReference>